<gene>
    <name evidence="1" type="ORF">ODALV1_LOCUS27833</name>
</gene>
<proteinExistence type="predicted"/>
<evidence type="ECO:0000313" key="1">
    <source>
        <dbReference type="EMBL" id="CAL8139434.1"/>
    </source>
</evidence>
<sequence>MNISLVSVSNQRSEKLGSTVVVEGVKMVLTESITLQSQQTQGTDTQRIQTYCNKLNSILERKDESSKTLSLYIDWASSHPNKVWLRLQGQLLETLQQLCGQDIKLNVDGILNYLHFCSTTFSTADLEIFPPALECDMGELDEKDKEVHERSIVLSEMKEPVCEDTDIKLSDDNLESNSKADNIYVTVDIWLRVEDEYIPGHGSDSDKLALICKSILAQNIQSDISIVAADGSILFANKCFLAGQLKLIKNKFLMLYKFLK</sequence>
<dbReference type="EMBL" id="CAXLJM020000125">
    <property type="protein sequence ID" value="CAL8139434.1"/>
    <property type="molecule type" value="Genomic_DNA"/>
</dbReference>
<organism evidence="1 2">
    <name type="scientific">Orchesella dallaii</name>
    <dbReference type="NCBI Taxonomy" id="48710"/>
    <lineage>
        <taxon>Eukaryota</taxon>
        <taxon>Metazoa</taxon>
        <taxon>Ecdysozoa</taxon>
        <taxon>Arthropoda</taxon>
        <taxon>Hexapoda</taxon>
        <taxon>Collembola</taxon>
        <taxon>Entomobryomorpha</taxon>
        <taxon>Entomobryoidea</taxon>
        <taxon>Orchesellidae</taxon>
        <taxon>Orchesellinae</taxon>
        <taxon>Orchesella</taxon>
    </lineage>
</organism>
<comment type="caution">
    <text evidence="1">The sequence shown here is derived from an EMBL/GenBank/DDBJ whole genome shotgun (WGS) entry which is preliminary data.</text>
</comment>
<accession>A0ABP1RZB4</accession>
<reference evidence="1 2" key="1">
    <citation type="submission" date="2024-08" db="EMBL/GenBank/DDBJ databases">
        <authorList>
            <person name="Cucini C."/>
            <person name="Frati F."/>
        </authorList>
    </citation>
    <scope>NUCLEOTIDE SEQUENCE [LARGE SCALE GENOMIC DNA]</scope>
</reference>
<protein>
    <submittedName>
        <fullName evidence="1">Uncharacterized protein</fullName>
    </submittedName>
</protein>
<name>A0ABP1RZB4_9HEXA</name>
<evidence type="ECO:0000313" key="2">
    <source>
        <dbReference type="Proteomes" id="UP001642540"/>
    </source>
</evidence>
<keyword evidence="2" id="KW-1185">Reference proteome</keyword>
<dbReference type="Proteomes" id="UP001642540">
    <property type="component" value="Unassembled WGS sequence"/>
</dbReference>